<comment type="caution">
    <text evidence="6">Lacks conserved residue(s) required for the propagation of feature annotation.</text>
</comment>
<dbReference type="SMART" id="SM00448">
    <property type="entry name" value="REC"/>
    <property type="match status" value="1"/>
</dbReference>
<dbReference type="RefSeq" id="WP_150555445.1">
    <property type="nucleotide sequence ID" value="NZ_CABPSC010000006.1"/>
</dbReference>
<dbReference type="PROSITE" id="PS00676">
    <property type="entry name" value="SIGMA54_INTERACT_2"/>
    <property type="match status" value="1"/>
</dbReference>
<dbReference type="InterPro" id="IPR027417">
    <property type="entry name" value="P-loop_NTPase"/>
</dbReference>
<keyword evidence="5" id="KW-0804">Transcription</keyword>
<evidence type="ECO:0000256" key="1">
    <source>
        <dbReference type="ARBA" id="ARBA00022741"/>
    </source>
</evidence>
<dbReference type="GO" id="GO:0005524">
    <property type="term" value="F:ATP binding"/>
    <property type="evidence" value="ECO:0007669"/>
    <property type="project" value="UniProtKB-KW"/>
</dbReference>
<dbReference type="InterPro" id="IPR025943">
    <property type="entry name" value="Sigma_54_int_dom_ATP-bd_2"/>
</dbReference>
<dbReference type="GO" id="GO:0006355">
    <property type="term" value="P:regulation of DNA-templated transcription"/>
    <property type="evidence" value="ECO:0007669"/>
    <property type="project" value="InterPro"/>
</dbReference>
<dbReference type="SUPFAM" id="SSF52172">
    <property type="entry name" value="CheY-like"/>
    <property type="match status" value="1"/>
</dbReference>
<dbReference type="Pfam" id="PF00158">
    <property type="entry name" value="Sigma54_activat"/>
    <property type="match status" value="1"/>
</dbReference>
<dbReference type="OrthoDB" id="9761705at2"/>
<dbReference type="Proteomes" id="UP000367825">
    <property type="component" value="Unassembled WGS sequence"/>
</dbReference>
<keyword evidence="1" id="KW-0547">Nucleotide-binding</keyword>
<evidence type="ECO:0000259" key="7">
    <source>
        <dbReference type="PROSITE" id="PS50045"/>
    </source>
</evidence>
<dbReference type="InterPro" id="IPR003593">
    <property type="entry name" value="AAA+_ATPase"/>
</dbReference>
<dbReference type="Pfam" id="PF02954">
    <property type="entry name" value="HTH_8"/>
    <property type="match status" value="1"/>
</dbReference>
<evidence type="ECO:0000313" key="10">
    <source>
        <dbReference type="Proteomes" id="UP000367825"/>
    </source>
</evidence>
<dbReference type="InterPro" id="IPR058031">
    <property type="entry name" value="AAA_lid_NorR"/>
</dbReference>
<dbReference type="InterPro" id="IPR002197">
    <property type="entry name" value="HTH_Fis"/>
</dbReference>
<evidence type="ECO:0000256" key="3">
    <source>
        <dbReference type="ARBA" id="ARBA00023015"/>
    </source>
</evidence>
<dbReference type="AlphaFoldDB" id="A0A5E4UE51"/>
<dbReference type="Gene3D" id="3.40.50.300">
    <property type="entry name" value="P-loop containing nucleotide triphosphate hydrolases"/>
    <property type="match status" value="1"/>
</dbReference>
<proteinExistence type="predicted"/>
<keyword evidence="2" id="KW-0067">ATP-binding</keyword>
<evidence type="ECO:0000256" key="4">
    <source>
        <dbReference type="ARBA" id="ARBA00023125"/>
    </source>
</evidence>
<dbReference type="InterPro" id="IPR001789">
    <property type="entry name" value="Sig_transdc_resp-reg_receiver"/>
</dbReference>
<dbReference type="Gene3D" id="1.10.8.60">
    <property type="match status" value="1"/>
</dbReference>
<gene>
    <name evidence="9" type="ORF">PNO31109_01977</name>
</gene>
<protein>
    <submittedName>
        <fullName evidence="9">Sigma-54-dependent Fis family transcriptional regulator</fullName>
    </submittedName>
</protein>
<keyword evidence="10" id="KW-1185">Reference proteome</keyword>
<sequence length="453" mass="49290">MPYVLIVDGDETTRTMLGAAANAQQLANDAVATLAEARCKIRSRVPDVVFMELNLPDGNGLELFDAVPRGLNVEMVPMTANASVESAIEALRHGAADYLQKPINVQRLDSILARVPRTDELRAEIADLRAQLQRLGRFGRMLGSSPAMQKIYEAIARVAPSEASVMLTGESGTGKELAAQTVHDLSLRRKGPFVAVNCGAIAANLVESELFGHDRGSFTGADRQHKGFFERAHGGTLFLDEVTEMPLASQVKLLRVLETGRLTRLGGNQEIEVDVRIVAATNVAPEAAVERGTFRLDLFHRLNVFPITMPPLRERGDDIAMLANAFLHEFSERSGRRMRFSQSALDALGDYSWDGNVRELRNLVQRAHILTEGDVIESLPRPAMLEADEAIASDDTVVLPVESTLEALDRALVNATLAKCGGVKAHAAEILEVSLKTLYNRLDGAHDEKTGTA</sequence>
<dbReference type="Pfam" id="PF00072">
    <property type="entry name" value="Response_reg"/>
    <property type="match status" value="1"/>
</dbReference>
<feature type="domain" description="Sigma-54 factor interaction" evidence="7">
    <location>
        <begin position="141"/>
        <end position="369"/>
    </location>
</feature>
<evidence type="ECO:0000259" key="8">
    <source>
        <dbReference type="PROSITE" id="PS50110"/>
    </source>
</evidence>
<dbReference type="SMART" id="SM00382">
    <property type="entry name" value="AAA"/>
    <property type="match status" value="1"/>
</dbReference>
<dbReference type="Gene3D" id="1.10.10.60">
    <property type="entry name" value="Homeodomain-like"/>
    <property type="match status" value="1"/>
</dbReference>
<dbReference type="SUPFAM" id="SSF52540">
    <property type="entry name" value="P-loop containing nucleoside triphosphate hydrolases"/>
    <property type="match status" value="1"/>
</dbReference>
<dbReference type="PANTHER" id="PTHR32071">
    <property type="entry name" value="TRANSCRIPTIONAL REGULATORY PROTEIN"/>
    <property type="match status" value="1"/>
</dbReference>
<organism evidence="9 10">
    <name type="scientific">Pandoraea nosoerga</name>
    <dbReference type="NCBI Taxonomy" id="2508296"/>
    <lineage>
        <taxon>Bacteria</taxon>
        <taxon>Pseudomonadati</taxon>
        <taxon>Pseudomonadota</taxon>
        <taxon>Betaproteobacteria</taxon>
        <taxon>Burkholderiales</taxon>
        <taxon>Burkholderiaceae</taxon>
        <taxon>Pandoraea</taxon>
    </lineage>
</organism>
<dbReference type="PROSITE" id="PS50110">
    <property type="entry name" value="RESPONSE_REGULATORY"/>
    <property type="match status" value="1"/>
</dbReference>
<evidence type="ECO:0000256" key="6">
    <source>
        <dbReference type="PROSITE-ProRule" id="PRU00169"/>
    </source>
</evidence>
<dbReference type="EMBL" id="CABPSC010000006">
    <property type="protein sequence ID" value="VVD98267.1"/>
    <property type="molecule type" value="Genomic_DNA"/>
</dbReference>
<dbReference type="PANTHER" id="PTHR32071:SF117">
    <property type="entry name" value="PTS-DEPENDENT DIHYDROXYACETONE KINASE OPERON REGULATORY PROTEIN-RELATED"/>
    <property type="match status" value="1"/>
</dbReference>
<evidence type="ECO:0000256" key="2">
    <source>
        <dbReference type="ARBA" id="ARBA00022840"/>
    </source>
</evidence>
<dbReference type="GO" id="GO:0000160">
    <property type="term" value="P:phosphorelay signal transduction system"/>
    <property type="evidence" value="ECO:0007669"/>
    <property type="project" value="InterPro"/>
</dbReference>
<dbReference type="FunFam" id="3.40.50.300:FF:000006">
    <property type="entry name" value="DNA-binding transcriptional regulator NtrC"/>
    <property type="match status" value="1"/>
</dbReference>
<dbReference type="PROSITE" id="PS50045">
    <property type="entry name" value="SIGMA54_INTERACT_4"/>
    <property type="match status" value="1"/>
</dbReference>
<dbReference type="InterPro" id="IPR011006">
    <property type="entry name" value="CheY-like_superfamily"/>
</dbReference>
<keyword evidence="3" id="KW-0805">Transcription regulation</keyword>
<accession>A0A5E4UE51</accession>
<dbReference type="InterPro" id="IPR002078">
    <property type="entry name" value="Sigma_54_int"/>
</dbReference>
<reference evidence="9 10" key="1">
    <citation type="submission" date="2019-08" db="EMBL/GenBank/DDBJ databases">
        <authorList>
            <person name="Peeters C."/>
        </authorList>
    </citation>
    <scope>NUCLEOTIDE SEQUENCE [LARGE SCALE GENOMIC DNA]</scope>
    <source>
        <strain evidence="9 10">LMG 31109</strain>
    </source>
</reference>
<dbReference type="InterPro" id="IPR009057">
    <property type="entry name" value="Homeodomain-like_sf"/>
</dbReference>
<dbReference type="Gene3D" id="3.40.50.2300">
    <property type="match status" value="1"/>
</dbReference>
<name>A0A5E4UE51_9BURK</name>
<feature type="domain" description="Response regulatory" evidence="8">
    <location>
        <begin position="3"/>
        <end position="116"/>
    </location>
</feature>
<dbReference type="Pfam" id="PF25601">
    <property type="entry name" value="AAA_lid_14"/>
    <property type="match status" value="1"/>
</dbReference>
<dbReference type="CDD" id="cd00009">
    <property type="entry name" value="AAA"/>
    <property type="match status" value="1"/>
</dbReference>
<keyword evidence="4" id="KW-0238">DNA-binding</keyword>
<evidence type="ECO:0000313" key="9">
    <source>
        <dbReference type="EMBL" id="VVD98267.1"/>
    </source>
</evidence>
<dbReference type="GO" id="GO:0043565">
    <property type="term" value="F:sequence-specific DNA binding"/>
    <property type="evidence" value="ECO:0007669"/>
    <property type="project" value="InterPro"/>
</dbReference>
<evidence type="ECO:0000256" key="5">
    <source>
        <dbReference type="ARBA" id="ARBA00023163"/>
    </source>
</evidence>
<dbReference type="SUPFAM" id="SSF46689">
    <property type="entry name" value="Homeodomain-like"/>
    <property type="match status" value="1"/>
</dbReference>